<dbReference type="Gene3D" id="1.10.357.140">
    <property type="entry name" value="UbiA prenyltransferase"/>
    <property type="match status" value="1"/>
</dbReference>
<evidence type="ECO:0000256" key="3">
    <source>
        <dbReference type="ARBA" id="ARBA00022428"/>
    </source>
</evidence>
<dbReference type="GO" id="GO:0042371">
    <property type="term" value="P:vitamin K biosynthetic process"/>
    <property type="evidence" value="ECO:0007669"/>
    <property type="project" value="TreeGrafter"/>
</dbReference>
<feature type="transmembrane region" description="Helical" evidence="8">
    <location>
        <begin position="146"/>
        <end position="166"/>
    </location>
</feature>
<dbReference type="PANTHER" id="PTHR13929">
    <property type="entry name" value="1,4-DIHYDROXY-2-NAPHTHOATE OCTAPRENYLTRANSFERASE"/>
    <property type="match status" value="1"/>
</dbReference>
<comment type="subcellular location">
    <subcellularLocation>
        <location evidence="1">Membrane</location>
        <topology evidence="1">Multi-pass membrane protein</topology>
    </subcellularLocation>
</comment>
<feature type="transmembrane region" description="Helical" evidence="8">
    <location>
        <begin position="289"/>
        <end position="313"/>
    </location>
</feature>
<dbReference type="RefSeq" id="WP_079493062.1">
    <property type="nucleotide sequence ID" value="NZ_FUZT01000008.1"/>
</dbReference>
<evidence type="ECO:0000256" key="2">
    <source>
        <dbReference type="ARBA" id="ARBA00004863"/>
    </source>
</evidence>
<name>A0A1T5LTU1_9FIRM</name>
<feature type="transmembrane region" description="Helical" evidence="8">
    <location>
        <begin position="115"/>
        <end position="134"/>
    </location>
</feature>
<dbReference type="InterPro" id="IPR044878">
    <property type="entry name" value="UbiA_sf"/>
</dbReference>
<dbReference type="Pfam" id="PF01040">
    <property type="entry name" value="UbiA"/>
    <property type="match status" value="1"/>
</dbReference>
<evidence type="ECO:0000256" key="5">
    <source>
        <dbReference type="ARBA" id="ARBA00022692"/>
    </source>
</evidence>
<dbReference type="InterPro" id="IPR000537">
    <property type="entry name" value="UbiA_prenyltransferase"/>
</dbReference>
<dbReference type="STRING" id="36842.SAMN02194393_03280"/>
<proteinExistence type="predicted"/>
<keyword evidence="5 8" id="KW-0812">Transmembrane</keyword>
<dbReference type="UniPathway" id="UPA00079"/>
<dbReference type="NCBIfam" id="NF009926">
    <property type="entry name" value="PRK13387.1"/>
    <property type="match status" value="1"/>
</dbReference>
<feature type="transmembrane region" description="Helical" evidence="8">
    <location>
        <begin position="241"/>
        <end position="268"/>
    </location>
</feature>
<keyword evidence="7 8" id="KW-0472">Membrane</keyword>
<keyword evidence="3" id="KW-0474">Menaquinone biosynthesis</keyword>
<evidence type="ECO:0000256" key="8">
    <source>
        <dbReference type="SAM" id="Phobius"/>
    </source>
</evidence>
<evidence type="ECO:0000256" key="6">
    <source>
        <dbReference type="ARBA" id="ARBA00022989"/>
    </source>
</evidence>
<keyword evidence="10" id="KW-1185">Reference proteome</keyword>
<reference evidence="10" key="1">
    <citation type="submission" date="2017-02" db="EMBL/GenBank/DDBJ databases">
        <authorList>
            <person name="Varghese N."/>
            <person name="Submissions S."/>
        </authorList>
    </citation>
    <scope>NUCLEOTIDE SEQUENCE [LARGE SCALE GENOMIC DNA]</scope>
    <source>
        <strain evidence="10">M1</strain>
    </source>
</reference>
<dbReference type="PANTHER" id="PTHR13929:SF0">
    <property type="entry name" value="UBIA PRENYLTRANSFERASE DOMAIN-CONTAINING PROTEIN 1"/>
    <property type="match status" value="1"/>
</dbReference>
<dbReference type="PIRSF" id="PIRSF005355">
    <property type="entry name" value="UBIAD1"/>
    <property type="match status" value="1"/>
</dbReference>
<comment type="pathway">
    <text evidence="2">Quinol/quinone metabolism; menaquinone biosynthesis.</text>
</comment>
<dbReference type="InterPro" id="IPR026046">
    <property type="entry name" value="UBIAD1"/>
</dbReference>
<evidence type="ECO:0000256" key="4">
    <source>
        <dbReference type="ARBA" id="ARBA00022679"/>
    </source>
</evidence>
<organism evidence="9 10">
    <name type="scientific">Maledivibacter halophilus</name>
    <dbReference type="NCBI Taxonomy" id="36842"/>
    <lineage>
        <taxon>Bacteria</taxon>
        <taxon>Bacillati</taxon>
        <taxon>Bacillota</taxon>
        <taxon>Clostridia</taxon>
        <taxon>Peptostreptococcales</taxon>
        <taxon>Caminicellaceae</taxon>
        <taxon>Maledivibacter</taxon>
    </lineage>
</organism>
<accession>A0A1T5LTU1</accession>
<keyword evidence="4 9" id="KW-0808">Transferase</keyword>
<dbReference type="OrthoDB" id="9767568at2"/>
<feature type="transmembrane region" description="Helical" evidence="8">
    <location>
        <begin position="91"/>
        <end position="110"/>
    </location>
</feature>
<dbReference type="EMBL" id="FUZT01000008">
    <property type="protein sequence ID" value="SKC79301.1"/>
    <property type="molecule type" value="Genomic_DNA"/>
</dbReference>
<evidence type="ECO:0000256" key="7">
    <source>
        <dbReference type="ARBA" id="ARBA00023136"/>
    </source>
</evidence>
<feature type="transmembrane region" description="Helical" evidence="8">
    <location>
        <begin position="43"/>
        <end position="62"/>
    </location>
</feature>
<dbReference type="AlphaFoldDB" id="A0A1T5LTU1"/>
<keyword evidence="6 8" id="KW-1133">Transmembrane helix</keyword>
<dbReference type="Proteomes" id="UP000190285">
    <property type="component" value="Unassembled WGS sequence"/>
</dbReference>
<dbReference type="GO" id="GO:0016020">
    <property type="term" value="C:membrane"/>
    <property type="evidence" value="ECO:0007669"/>
    <property type="project" value="UniProtKB-SubCell"/>
</dbReference>
<dbReference type="CDD" id="cd13962">
    <property type="entry name" value="PT_UbiA_UBIAD1"/>
    <property type="match status" value="1"/>
</dbReference>
<protein>
    <submittedName>
        <fullName evidence="9">1,4-dihydroxy-2-naphthoate octaprenyltransferase</fullName>
    </submittedName>
</protein>
<sequence>MSIPSFLKLVEIQTKVASVIPFLLGTAYTLYRFNSFDLKNFILMFISLIAFDMAVTATNNFYDYKNAKKTYGYNYEIHNVIVRSNLKEKTVLGVIFTLVLVAVICGFILFLNTNVFVLILGGISFVVGLTYSAGPIPISRTPLGETFSGIFMGFVIVFISVYIHIYDENIVKLIYNNGILDISIDIIEIIYIFLISLPAVNGIANIMLANNICDIEDDIENRRYTLPIHIGKENALKLFKVLYYAIYIDLIILVIIKILPIYSLFVLLTIMPVINNIQEFNKKQTKKDTFVLAVKNFVIINIVHVISLGIGAFS</sequence>
<evidence type="ECO:0000256" key="1">
    <source>
        <dbReference type="ARBA" id="ARBA00004141"/>
    </source>
</evidence>
<dbReference type="NCBIfam" id="NF004752">
    <property type="entry name" value="PRK06080.1-4"/>
    <property type="match status" value="1"/>
</dbReference>
<dbReference type="GO" id="GO:0009234">
    <property type="term" value="P:menaquinone biosynthetic process"/>
    <property type="evidence" value="ECO:0007669"/>
    <property type="project" value="UniProtKB-UniPathway"/>
</dbReference>
<evidence type="ECO:0000313" key="9">
    <source>
        <dbReference type="EMBL" id="SKC79301.1"/>
    </source>
</evidence>
<gene>
    <name evidence="9" type="ORF">SAMN02194393_03280</name>
</gene>
<dbReference type="GO" id="GO:0004659">
    <property type="term" value="F:prenyltransferase activity"/>
    <property type="evidence" value="ECO:0007669"/>
    <property type="project" value="InterPro"/>
</dbReference>
<evidence type="ECO:0000313" key="10">
    <source>
        <dbReference type="Proteomes" id="UP000190285"/>
    </source>
</evidence>
<feature type="transmembrane region" description="Helical" evidence="8">
    <location>
        <begin position="178"/>
        <end position="200"/>
    </location>
</feature>